<keyword evidence="2" id="KW-1185">Reference proteome</keyword>
<dbReference type="RefSeq" id="WP_376845929.1">
    <property type="nucleotide sequence ID" value="NZ_JBHSFW010000003.1"/>
</dbReference>
<protein>
    <submittedName>
        <fullName evidence="1">Uncharacterized protein</fullName>
    </submittedName>
</protein>
<reference evidence="2" key="1">
    <citation type="journal article" date="2019" name="Int. J. Syst. Evol. Microbiol.">
        <title>The Global Catalogue of Microorganisms (GCM) 10K type strain sequencing project: providing services to taxonomists for standard genome sequencing and annotation.</title>
        <authorList>
            <consortium name="The Broad Institute Genomics Platform"/>
            <consortium name="The Broad Institute Genome Sequencing Center for Infectious Disease"/>
            <person name="Wu L."/>
            <person name="Ma J."/>
        </authorList>
    </citation>
    <scope>NUCLEOTIDE SEQUENCE [LARGE SCALE GENOMIC DNA]</scope>
    <source>
        <strain evidence="2">CGMCC 1.16306</strain>
    </source>
</reference>
<name>A0ABV9GPH2_9BACL</name>
<evidence type="ECO:0000313" key="1">
    <source>
        <dbReference type="EMBL" id="MFC4618828.1"/>
    </source>
</evidence>
<evidence type="ECO:0000313" key="2">
    <source>
        <dbReference type="Proteomes" id="UP001596022"/>
    </source>
</evidence>
<dbReference type="Proteomes" id="UP001596022">
    <property type="component" value="Unassembled WGS sequence"/>
</dbReference>
<sequence>MAIVGDIRPLPVSERNKNDALYRELEIKMQQLGYLTPYRETLNWQHTIGAVECGEPAGLQLLKKRAAKNDGVPFFLAKHMKKTIFRQLILHPNDQGFYLPYRFEAPFELEIQGNKIWFGSIIQLAEELKWLEIAMNQEASEEVVAYWEKMRSLCQIALDAESPFEWKVE</sequence>
<comment type="caution">
    <text evidence="1">The sequence shown here is derived from an EMBL/GenBank/DDBJ whole genome shotgun (WGS) entry which is preliminary data.</text>
</comment>
<gene>
    <name evidence="1" type="ORF">ACFO4N_08765</name>
</gene>
<organism evidence="1 2">
    <name type="scientific">Camelliibacillus cellulosilyticus</name>
    <dbReference type="NCBI Taxonomy" id="2174486"/>
    <lineage>
        <taxon>Bacteria</taxon>
        <taxon>Bacillati</taxon>
        <taxon>Bacillota</taxon>
        <taxon>Bacilli</taxon>
        <taxon>Bacillales</taxon>
        <taxon>Sporolactobacillaceae</taxon>
        <taxon>Camelliibacillus</taxon>
    </lineage>
</organism>
<accession>A0ABV9GPH2</accession>
<proteinExistence type="predicted"/>
<dbReference type="EMBL" id="JBHSFW010000003">
    <property type="protein sequence ID" value="MFC4618828.1"/>
    <property type="molecule type" value="Genomic_DNA"/>
</dbReference>